<name>A0ACC1Y7Z2_MELAZ</name>
<proteinExistence type="predicted"/>
<accession>A0ACC1Y7Z2</accession>
<gene>
    <name evidence="1" type="ORF">OWV82_010882</name>
</gene>
<organism evidence="1 2">
    <name type="scientific">Melia azedarach</name>
    <name type="common">Chinaberry tree</name>
    <dbReference type="NCBI Taxonomy" id="155640"/>
    <lineage>
        <taxon>Eukaryota</taxon>
        <taxon>Viridiplantae</taxon>
        <taxon>Streptophyta</taxon>
        <taxon>Embryophyta</taxon>
        <taxon>Tracheophyta</taxon>
        <taxon>Spermatophyta</taxon>
        <taxon>Magnoliopsida</taxon>
        <taxon>eudicotyledons</taxon>
        <taxon>Gunneridae</taxon>
        <taxon>Pentapetalae</taxon>
        <taxon>rosids</taxon>
        <taxon>malvids</taxon>
        <taxon>Sapindales</taxon>
        <taxon>Meliaceae</taxon>
        <taxon>Melia</taxon>
    </lineage>
</organism>
<comment type="caution">
    <text evidence="1">The sequence shown here is derived from an EMBL/GenBank/DDBJ whole genome shotgun (WGS) entry which is preliminary data.</text>
</comment>
<evidence type="ECO:0000313" key="2">
    <source>
        <dbReference type="Proteomes" id="UP001164539"/>
    </source>
</evidence>
<keyword evidence="2" id="KW-1185">Reference proteome</keyword>
<sequence>MESEKSKRPRLEEEQSCEYLVVEDSYDNVKDDEDYVPELQRKASEEKQLSALKRTWNAEEEIAILNGVIIFSTEKQLNPFTERTEFMAFLKESFDANITKTQLFSKLKNMKKKFMRNLINGKAISEPHQNKVFELSSKIWGAAATAIAAEPDSSLLCGIRGMHLDLDEMFSGFRENIIEEVLAKTGEAERAEFKKLWKEIQVLELELTMKRARLVEFEAKIILDAFNLSKNTVIL</sequence>
<reference evidence="1 2" key="1">
    <citation type="journal article" date="2023" name="Science">
        <title>Complex scaffold remodeling in plant triterpene biosynthesis.</title>
        <authorList>
            <person name="De La Pena R."/>
            <person name="Hodgson H."/>
            <person name="Liu J.C."/>
            <person name="Stephenson M.J."/>
            <person name="Martin A.C."/>
            <person name="Owen C."/>
            <person name="Harkess A."/>
            <person name="Leebens-Mack J."/>
            <person name="Jimenez L.E."/>
            <person name="Osbourn A."/>
            <person name="Sattely E.S."/>
        </authorList>
    </citation>
    <scope>NUCLEOTIDE SEQUENCE [LARGE SCALE GENOMIC DNA]</scope>
    <source>
        <strain evidence="2">cv. JPN11</strain>
        <tissue evidence="1">Leaf</tissue>
    </source>
</reference>
<evidence type="ECO:0000313" key="1">
    <source>
        <dbReference type="EMBL" id="KAJ4719282.1"/>
    </source>
</evidence>
<dbReference type="EMBL" id="CM051398">
    <property type="protein sequence ID" value="KAJ4719282.1"/>
    <property type="molecule type" value="Genomic_DNA"/>
</dbReference>
<dbReference type="Proteomes" id="UP001164539">
    <property type="component" value="Chromosome 5"/>
</dbReference>
<protein>
    <submittedName>
        <fullName evidence="1">Mediator-associated protein 1</fullName>
    </submittedName>
</protein>